<organism evidence="2 3">
    <name type="scientific">Vibrio harveyi</name>
    <name type="common">Beneckea harveyi</name>
    <dbReference type="NCBI Taxonomy" id="669"/>
    <lineage>
        <taxon>Bacteria</taxon>
        <taxon>Pseudomonadati</taxon>
        <taxon>Pseudomonadota</taxon>
        <taxon>Gammaproteobacteria</taxon>
        <taxon>Vibrionales</taxon>
        <taxon>Vibrionaceae</taxon>
        <taxon>Vibrio</taxon>
    </lineage>
</organism>
<dbReference type="EMBL" id="QOUW02000007">
    <property type="protein sequence ID" value="RIW17869.1"/>
    <property type="molecule type" value="Genomic_DNA"/>
</dbReference>
<feature type="transmembrane region" description="Helical" evidence="1">
    <location>
        <begin position="6"/>
        <end position="23"/>
    </location>
</feature>
<keyword evidence="1" id="KW-0472">Membrane</keyword>
<dbReference type="Pfam" id="PF16084">
    <property type="entry name" value="LydB"/>
    <property type="match status" value="1"/>
</dbReference>
<evidence type="ECO:0000256" key="1">
    <source>
        <dbReference type="SAM" id="Phobius"/>
    </source>
</evidence>
<sequence length="142" mass="16484">MNGEAIFFVALIGAMLLDRFVLMRNKLTIEHTRHVDDEKSIRFALGFFTKRSISSGKLTYTLRSKRKPSAVLSFERPIIFSKQGFNSEWLTFSRASLERESGEKITGDWILDVKLERSCSYWNPMYKIFSTVATHTEEFELS</sequence>
<keyword evidence="1" id="KW-1133">Transmembrane helix</keyword>
<dbReference type="Proteomes" id="UP000253437">
    <property type="component" value="Unassembled WGS sequence"/>
</dbReference>
<comment type="caution">
    <text evidence="2">The sequence shown here is derived from an EMBL/GenBank/DDBJ whole genome shotgun (WGS) entry which is preliminary data.</text>
</comment>
<dbReference type="InterPro" id="IPR032127">
    <property type="entry name" value="LydB"/>
</dbReference>
<reference evidence="2 3" key="1">
    <citation type="submission" date="2018-08" db="EMBL/GenBank/DDBJ databases">
        <title>Vibrio harveyi strains pathogenic to white snook Centropomus viridis Lockington (1877) and potential probiotic bacteria.</title>
        <authorList>
            <person name="Soto-Rodriguez S."/>
            <person name="Gomez-Gil B."/>
            <person name="Lozano-Olvera R."/>
        </authorList>
    </citation>
    <scope>NUCLEOTIDE SEQUENCE [LARGE SCALE GENOMIC DNA]</scope>
    <source>
        <strain evidence="2 3">CAIM 1508</strain>
    </source>
</reference>
<accession>A0A8B3EGS2</accession>
<name>A0A8B3EGS2_VIBHA</name>
<protein>
    <submittedName>
        <fullName evidence="2">Uncharacterized protein</fullName>
    </submittedName>
</protein>
<proteinExistence type="predicted"/>
<keyword evidence="1" id="KW-0812">Transmembrane</keyword>
<dbReference type="AlphaFoldDB" id="A0A8B3EGS2"/>
<gene>
    <name evidence="2" type="ORF">DS957_003615</name>
</gene>
<evidence type="ECO:0000313" key="3">
    <source>
        <dbReference type="Proteomes" id="UP000253437"/>
    </source>
</evidence>
<dbReference type="RefSeq" id="WP_114091617.1">
    <property type="nucleotide sequence ID" value="NZ_QOUW02000007.1"/>
</dbReference>
<evidence type="ECO:0000313" key="2">
    <source>
        <dbReference type="EMBL" id="RIW17869.1"/>
    </source>
</evidence>